<keyword evidence="8 11" id="KW-0949">S-adenosyl-L-methionine</keyword>
<keyword evidence="5 11" id="KW-0963">Cytoplasm</keyword>
<dbReference type="Proteomes" id="UP000249402">
    <property type="component" value="Unassembled WGS sequence"/>
</dbReference>
<dbReference type="PANTHER" id="PTHR21210">
    <property type="entry name" value="TRNA (URACIL-O(2)-)-METHYLTRANSFERASE-RELATED"/>
    <property type="match status" value="1"/>
</dbReference>
<dbReference type="GO" id="GO:0141101">
    <property type="term" value="F:tRNA(Ser) (uridine(44)-2'-O-)-methyltransferase activity"/>
    <property type="evidence" value="ECO:0007669"/>
    <property type="project" value="UniProtKB-EC"/>
</dbReference>
<dbReference type="EMBL" id="KZ824469">
    <property type="protein sequence ID" value="RAK96912.1"/>
    <property type="molecule type" value="Genomic_DNA"/>
</dbReference>
<reference evidence="13 14" key="1">
    <citation type="submission" date="2018-02" db="EMBL/GenBank/DDBJ databases">
        <title>The genomes of Aspergillus section Nigri reveals drivers in fungal speciation.</title>
        <authorList>
            <consortium name="DOE Joint Genome Institute"/>
            <person name="Vesth T.C."/>
            <person name="Nybo J."/>
            <person name="Theobald S."/>
            <person name="Brandl J."/>
            <person name="Frisvad J.C."/>
            <person name="Nielsen K.F."/>
            <person name="Lyhne E.K."/>
            <person name="Kogle M.E."/>
            <person name="Kuo A."/>
            <person name="Riley R."/>
            <person name="Clum A."/>
            <person name="Nolan M."/>
            <person name="Lipzen A."/>
            <person name="Salamov A."/>
            <person name="Henrissat B."/>
            <person name="Wiebenga A."/>
            <person name="De vries R.P."/>
            <person name="Grigoriev I.V."/>
            <person name="Mortensen U.H."/>
            <person name="Andersen M.R."/>
            <person name="Baker S.E."/>
        </authorList>
    </citation>
    <scope>NUCLEOTIDE SEQUENCE [LARGE SCALE GENOMIC DNA]</scope>
    <source>
        <strain evidence="13 14">CBS 121593</strain>
    </source>
</reference>
<comment type="catalytic activity">
    <reaction evidence="10 11">
        <text>uridine(44) in tRNA(Ser) + S-adenosyl-L-methionine = 2'-O-methyluridine(44) in tRNA(Ser) + S-adenosyl-L-homocysteine + H(+)</text>
        <dbReference type="Rhea" id="RHEA:43100"/>
        <dbReference type="Rhea" id="RHEA-COMP:10339"/>
        <dbReference type="Rhea" id="RHEA-COMP:10340"/>
        <dbReference type="ChEBI" id="CHEBI:15378"/>
        <dbReference type="ChEBI" id="CHEBI:57856"/>
        <dbReference type="ChEBI" id="CHEBI:59789"/>
        <dbReference type="ChEBI" id="CHEBI:65315"/>
        <dbReference type="ChEBI" id="CHEBI:74478"/>
        <dbReference type="EC" id="2.1.1.211"/>
    </reaction>
</comment>
<evidence type="ECO:0000256" key="4">
    <source>
        <dbReference type="ARBA" id="ARBA00017788"/>
    </source>
</evidence>
<feature type="region of interest" description="Disordered" evidence="12">
    <location>
        <begin position="568"/>
        <end position="609"/>
    </location>
</feature>
<proteinExistence type="inferred from homology"/>
<evidence type="ECO:0000256" key="2">
    <source>
        <dbReference type="ARBA" id="ARBA00009056"/>
    </source>
</evidence>
<keyword evidence="7 11" id="KW-0808">Transferase</keyword>
<evidence type="ECO:0000256" key="11">
    <source>
        <dbReference type="RuleBase" id="RU368004"/>
    </source>
</evidence>
<dbReference type="GO" id="GO:0005737">
    <property type="term" value="C:cytoplasm"/>
    <property type="evidence" value="ECO:0007669"/>
    <property type="project" value="UniProtKB-SubCell"/>
</dbReference>
<organism evidence="13 14">
    <name type="scientific">Aspergillus ibericus CBS 121593</name>
    <dbReference type="NCBI Taxonomy" id="1448316"/>
    <lineage>
        <taxon>Eukaryota</taxon>
        <taxon>Fungi</taxon>
        <taxon>Dikarya</taxon>
        <taxon>Ascomycota</taxon>
        <taxon>Pezizomycotina</taxon>
        <taxon>Eurotiomycetes</taxon>
        <taxon>Eurotiomycetidae</taxon>
        <taxon>Eurotiales</taxon>
        <taxon>Aspergillaceae</taxon>
        <taxon>Aspergillus</taxon>
        <taxon>Aspergillus subgen. Circumdati</taxon>
    </lineage>
</organism>
<evidence type="ECO:0000313" key="13">
    <source>
        <dbReference type="EMBL" id="RAK96912.1"/>
    </source>
</evidence>
<keyword evidence="6 11" id="KW-0489">Methyltransferase</keyword>
<sequence length="730" mass="81474">MVIGRPWRQNPEFGAGGGSSPFLRILSGVFWHSGTPRSPFRHSDAWSQGLLAHYDVQKYFVYNTLSHDYKVPGILHSRIPWRGMSWCLQTMTGNKRTNPRDVTRLSGKPLAETLEPASVLETNTEPWVTSQDLTEYGLSFKPEVILDMTLFLLANPNMSSSHLYRADILFDSLGVLKTPQQKEQSFAQAGNSNLETTVAADENVEPITAREFSGFTLVRTVVRRLVPRNPNLDRVMDQTCHFYEANTPPQRTDKSADSDAQPINRSLVIYTPHITSKEDMPFYHPLLRSLAFLYDYNPNTPETASGPGTMSIHFLQFPDEPIQNRLERTLQALLTIQIRLARGTRLTGKPEGGSQNPVKDNVIPQHLVQNTYTRLKAKYASELCQNWVESTEPSKHVFEDLSITAFLIELWRSMYGAVPADEQNTTTTTTTTTDQDPPKRPFPGFVDVACGNGVLVYVLLMEGYTGWGFDARRRKTWSIFPESVRSRLHEEIYIPEPFATATPSLLDQLTIKSHTGTFPKDTFIISNHADELTVWTPLMALLLSPESPSPFIAIPCCSHSLSGAKFRYPPPKAPKVKSDKKDPVSLAEGTEAENPASGDLKSLRKEKQDAQQTEAGFLKSMYGSLTAKTMSVAEEIGYEVERTLLRIPSTRNMAVIGGRKRTTQEWKDESHGVDADIKGDGNGEAVLERVMEVVRRECSREGGVDEAAKIWVERAKGLNKGSGSGKQGGH</sequence>
<dbReference type="VEuPathDB" id="FungiDB:BO80DRAFT_505160"/>
<dbReference type="AlphaFoldDB" id="A0A395GNI4"/>
<name>A0A395GNI4_9EURO</name>
<dbReference type="InterPro" id="IPR011671">
    <property type="entry name" value="tRNA_uracil_MeTrfase"/>
</dbReference>
<evidence type="ECO:0000256" key="8">
    <source>
        <dbReference type="ARBA" id="ARBA00022691"/>
    </source>
</evidence>
<dbReference type="Pfam" id="PF07757">
    <property type="entry name" value="AdoMet_MTase"/>
    <property type="match status" value="2"/>
</dbReference>
<evidence type="ECO:0000256" key="7">
    <source>
        <dbReference type="ARBA" id="ARBA00022679"/>
    </source>
</evidence>
<evidence type="ECO:0000256" key="3">
    <source>
        <dbReference type="ARBA" id="ARBA00012795"/>
    </source>
</evidence>
<dbReference type="GO" id="GO:0030488">
    <property type="term" value="P:tRNA methylation"/>
    <property type="evidence" value="ECO:0007669"/>
    <property type="project" value="UniProtKB-UniRule"/>
</dbReference>
<keyword evidence="14" id="KW-1185">Reference proteome</keyword>
<evidence type="ECO:0000256" key="9">
    <source>
        <dbReference type="ARBA" id="ARBA00022694"/>
    </source>
</evidence>
<comment type="similarity">
    <text evidence="2 11">Belongs to the TRM44 family.</text>
</comment>
<dbReference type="STRING" id="1448316.A0A395GNI4"/>
<dbReference type="OrthoDB" id="10047021at2759"/>
<accession>A0A395GNI4</accession>
<dbReference type="PANTHER" id="PTHR21210:SF0">
    <property type="entry name" value="TRNA (URACIL-O(2)-)-METHYLTRANSFERASE-RELATED"/>
    <property type="match status" value="1"/>
</dbReference>
<evidence type="ECO:0000256" key="5">
    <source>
        <dbReference type="ARBA" id="ARBA00022490"/>
    </source>
</evidence>
<evidence type="ECO:0000256" key="1">
    <source>
        <dbReference type="ARBA" id="ARBA00004496"/>
    </source>
</evidence>
<protein>
    <recommendedName>
        <fullName evidence="4 11">tRNA (uracil-O(2)-)-methyltransferase</fullName>
        <ecNumber evidence="3 11">2.1.1.211</ecNumber>
    </recommendedName>
</protein>
<comment type="subcellular location">
    <subcellularLocation>
        <location evidence="1 11">Cytoplasm</location>
    </subcellularLocation>
</comment>
<dbReference type="RefSeq" id="XP_025571240.1">
    <property type="nucleotide sequence ID" value="XM_025724463.1"/>
</dbReference>
<keyword evidence="9 11" id="KW-0819">tRNA processing</keyword>
<evidence type="ECO:0000256" key="12">
    <source>
        <dbReference type="SAM" id="MobiDB-lite"/>
    </source>
</evidence>
<evidence type="ECO:0000256" key="6">
    <source>
        <dbReference type="ARBA" id="ARBA00022603"/>
    </source>
</evidence>
<gene>
    <name evidence="13" type="ORF">BO80DRAFT_505160</name>
</gene>
<evidence type="ECO:0000313" key="14">
    <source>
        <dbReference type="Proteomes" id="UP000249402"/>
    </source>
</evidence>
<dbReference type="GeneID" id="37229328"/>
<dbReference type="EC" id="2.1.1.211" evidence="3 11"/>
<evidence type="ECO:0000256" key="10">
    <source>
        <dbReference type="ARBA" id="ARBA00047957"/>
    </source>
</evidence>
<comment type="function">
    <text evidence="11">Adenosyl-L-methionine (AdoMet)-dependent tRNA (uracil-O(2)-)-methyltransferase.</text>
</comment>